<accession>A0A3M7QKC5</accession>
<comment type="caution">
    <text evidence="2">The sequence shown here is derived from an EMBL/GenBank/DDBJ whole genome shotgun (WGS) entry which is preliminary data.</text>
</comment>
<evidence type="ECO:0000313" key="3">
    <source>
        <dbReference type="Proteomes" id="UP000276133"/>
    </source>
</evidence>
<dbReference type="EMBL" id="REGN01005965">
    <property type="protein sequence ID" value="RNA11408.1"/>
    <property type="molecule type" value="Genomic_DNA"/>
</dbReference>
<sequence>MSATAGSANSHTNHISNNHVTKPNFSLDNYSIQSSLNQYSGVRVRVRANLTQKTLTKSTI</sequence>
<evidence type="ECO:0000313" key="2">
    <source>
        <dbReference type="EMBL" id="RNA11408.1"/>
    </source>
</evidence>
<reference evidence="2 3" key="1">
    <citation type="journal article" date="2018" name="Sci. Rep.">
        <title>Genomic signatures of local adaptation to the degree of environmental predictability in rotifers.</title>
        <authorList>
            <person name="Franch-Gras L."/>
            <person name="Hahn C."/>
            <person name="Garcia-Roger E.M."/>
            <person name="Carmona M.J."/>
            <person name="Serra M."/>
            <person name="Gomez A."/>
        </authorList>
    </citation>
    <scope>NUCLEOTIDE SEQUENCE [LARGE SCALE GENOMIC DNA]</scope>
    <source>
        <strain evidence="2">HYR1</strain>
    </source>
</reference>
<organism evidence="2 3">
    <name type="scientific">Brachionus plicatilis</name>
    <name type="common">Marine rotifer</name>
    <name type="synonym">Brachionus muelleri</name>
    <dbReference type="NCBI Taxonomy" id="10195"/>
    <lineage>
        <taxon>Eukaryota</taxon>
        <taxon>Metazoa</taxon>
        <taxon>Spiralia</taxon>
        <taxon>Gnathifera</taxon>
        <taxon>Rotifera</taxon>
        <taxon>Eurotatoria</taxon>
        <taxon>Monogononta</taxon>
        <taxon>Pseudotrocha</taxon>
        <taxon>Ploima</taxon>
        <taxon>Brachionidae</taxon>
        <taxon>Brachionus</taxon>
    </lineage>
</organism>
<protein>
    <submittedName>
        <fullName evidence="2">Uncharacterized protein</fullName>
    </submittedName>
</protein>
<gene>
    <name evidence="2" type="ORF">BpHYR1_034710</name>
</gene>
<keyword evidence="3" id="KW-1185">Reference proteome</keyword>
<dbReference type="AlphaFoldDB" id="A0A3M7QKC5"/>
<name>A0A3M7QKC5_BRAPC</name>
<proteinExistence type="predicted"/>
<evidence type="ECO:0000256" key="1">
    <source>
        <dbReference type="SAM" id="MobiDB-lite"/>
    </source>
</evidence>
<feature type="region of interest" description="Disordered" evidence="1">
    <location>
        <begin position="1"/>
        <end position="27"/>
    </location>
</feature>
<dbReference type="Proteomes" id="UP000276133">
    <property type="component" value="Unassembled WGS sequence"/>
</dbReference>